<organism evidence="1 2">
    <name type="scientific">Alcaligenes endophyticus</name>
    <dbReference type="NCBI Taxonomy" id="1929088"/>
    <lineage>
        <taxon>Bacteria</taxon>
        <taxon>Pseudomonadati</taxon>
        <taxon>Pseudomonadota</taxon>
        <taxon>Betaproteobacteria</taxon>
        <taxon>Burkholderiales</taxon>
        <taxon>Alcaligenaceae</taxon>
        <taxon>Alcaligenes</taxon>
    </lineage>
</organism>
<evidence type="ECO:0000313" key="2">
    <source>
        <dbReference type="Proteomes" id="UP001168613"/>
    </source>
</evidence>
<keyword evidence="2" id="KW-1185">Reference proteome</keyword>
<sequence length="143" mass="15696">MKYKLGLSLCIGLLLGACSTTTEGLRQSDLRQATYLVGEYKIAANFPEIQKALFQHQAACGKAAVFRMDERQASYGTLRYARNEDGGWENTILFELTQLASGSTVVQAYSYRPGGLTQVQEVLASIRAPGVCEHDAEPESKKE</sequence>
<dbReference type="Proteomes" id="UP001168613">
    <property type="component" value="Unassembled WGS sequence"/>
</dbReference>
<protein>
    <recommendedName>
        <fullName evidence="3">Lipoprotein</fullName>
    </recommendedName>
</protein>
<gene>
    <name evidence="1" type="ORF">LMS43_16175</name>
</gene>
<name>A0ABT8END4_9BURK</name>
<dbReference type="EMBL" id="JAJHNU010000005">
    <property type="protein sequence ID" value="MDN4122827.1"/>
    <property type="molecule type" value="Genomic_DNA"/>
</dbReference>
<dbReference type="PROSITE" id="PS51257">
    <property type="entry name" value="PROKAR_LIPOPROTEIN"/>
    <property type="match status" value="1"/>
</dbReference>
<dbReference type="RefSeq" id="WP_266123654.1">
    <property type="nucleotide sequence ID" value="NZ_JAJHNU010000005.1"/>
</dbReference>
<reference evidence="1" key="1">
    <citation type="submission" date="2021-11" db="EMBL/GenBank/DDBJ databases">
        <title>Draft genome sequence of Alcaligenes endophyticus type strain CCUG 75668T.</title>
        <authorList>
            <person name="Salva-Serra F."/>
            <person name="Duran R.E."/>
            <person name="Seeger M."/>
            <person name="Moore E.R.B."/>
            <person name="Jaen-Luchoro D."/>
        </authorList>
    </citation>
    <scope>NUCLEOTIDE SEQUENCE</scope>
    <source>
        <strain evidence="1">CCUG 75668</strain>
    </source>
</reference>
<evidence type="ECO:0008006" key="3">
    <source>
        <dbReference type="Google" id="ProtNLM"/>
    </source>
</evidence>
<accession>A0ABT8END4</accession>
<proteinExistence type="predicted"/>
<comment type="caution">
    <text evidence="1">The sequence shown here is derived from an EMBL/GenBank/DDBJ whole genome shotgun (WGS) entry which is preliminary data.</text>
</comment>
<evidence type="ECO:0000313" key="1">
    <source>
        <dbReference type="EMBL" id="MDN4122827.1"/>
    </source>
</evidence>